<reference evidence="1 2" key="2">
    <citation type="journal article" date="2004" name="Nature">
        <title>Finishing the euchromatic sequence of the human genome.</title>
        <authorList>
            <consortium name="International Human Genome Sequencing Consortium"/>
        </authorList>
    </citation>
    <scope>NUCLEOTIDE SEQUENCE [LARGE SCALE GENOMIC DNA]</scope>
</reference>
<evidence type="ECO:0000313" key="1">
    <source>
        <dbReference type="Ensembl" id="ENSP00000432151.1"/>
    </source>
</evidence>
<proteinExistence type="predicted"/>
<protein>
    <submittedName>
        <fullName evidence="1">Retinal outer segment membrane protein 1</fullName>
    </submittedName>
</protein>
<dbReference type="Proteomes" id="UP000005640">
    <property type="component" value="Chromosome 11"/>
</dbReference>
<dbReference type="Ensembl" id="ENST00000534093.5">
    <property type="protein sequence ID" value="ENSP00000432151.1"/>
    <property type="gene ID" value="ENSG00000149489.9"/>
</dbReference>
<dbReference type="UCSC" id="uc058cjh.1">
    <property type="organism name" value="human"/>
</dbReference>
<dbReference type="OpenTargets" id="ENSG00000149489"/>
<dbReference type="EMBL" id="AP001458">
    <property type="status" value="NOT_ANNOTATED_CDS"/>
    <property type="molecule type" value="Genomic_DNA"/>
</dbReference>
<reference evidence="1 2" key="1">
    <citation type="journal article" date="2001" name="Nature">
        <title>Initial sequencing and analysis of the human genome.</title>
        <authorList>
            <consortium name="International Human Genome Sequencing Consortium"/>
            <person name="Lander E.S."/>
            <person name="Linton L.M."/>
            <person name="Birren B."/>
            <person name="Nusbaum C."/>
            <person name="Zody M.C."/>
            <person name="Baldwin J."/>
            <person name="Devon K."/>
            <person name="Dewar K."/>
            <person name="Doyle M."/>
            <person name="FitzHugh W."/>
            <person name="Funke R."/>
            <person name="Gage D."/>
            <person name="Harris K."/>
            <person name="Heaford A."/>
            <person name="Howland J."/>
            <person name="Kann L."/>
            <person name="Lehoczky J."/>
            <person name="LeVine R."/>
            <person name="McEwan P."/>
            <person name="McKernan K."/>
            <person name="Meldrim J."/>
            <person name="Mesirov J.P."/>
            <person name="Miranda C."/>
            <person name="Morris W."/>
            <person name="Naylor J."/>
            <person name="Raymond C."/>
            <person name="Rosetti M."/>
            <person name="Santos R."/>
            <person name="Sheridan A."/>
            <person name="Sougnez C."/>
            <person name="Stange-Thomann N."/>
            <person name="Stojanovic N."/>
            <person name="Subramanian A."/>
            <person name="Wyman D."/>
            <person name="Rogers J."/>
            <person name="Sulston J."/>
            <person name="Ainscough R."/>
            <person name="Beck S."/>
            <person name="Bentley D."/>
            <person name="Burton J."/>
            <person name="Clee C."/>
            <person name="Carter N."/>
            <person name="Coulson A."/>
            <person name="Deadman R."/>
            <person name="Deloukas P."/>
            <person name="Dunham A."/>
            <person name="Dunham I."/>
            <person name="Durbin R."/>
            <person name="French L."/>
            <person name="Grafham D."/>
            <person name="Gregory S."/>
            <person name="Hubbard T."/>
            <person name="Humphray S."/>
            <person name="Hunt A."/>
            <person name="Jones M."/>
            <person name="Lloyd C."/>
            <person name="McMurray A."/>
            <person name="Matthews L."/>
            <person name="Mercer S."/>
            <person name="Milne S."/>
            <person name="Mullikin J.C."/>
            <person name="Mungall A."/>
            <person name="Plumb R."/>
            <person name="Ross M."/>
            <person name="Shownkeen R."/>
            <person name="Sims S."/>
            <person name="Waterston R.H."/>
            <person name="Wilson R.K."/>
            <person name="Hillier L.W."/>
            <person name="McPherson J.D."/>
            <person name="Marra M.A."/>
            <person name="Mardis E.R."/>
            <person name="Fulton L.A."/>
            <person name="Chinwalla A.T."/>
            <person name="Pepin K.H."/>
            <person name="Gish W.R."/>
            <person name="Chissoe S.L."/>
            <person name="Wendl M.C."/>
            <person name="Delehaunty K.D."/>
            <person name="Miner T.L."/>
            <person name="Delehaunty A."/>
            <person name="Kramer J.B."/>
            <person name="Cook L.L."/>
            <person name="Fulton R.S."/>
            <person name="Johnson D.L."/>
            <person name="Minx P.J."/>
            <person name="Clifton S.W."/>
            <person name="Hawkins T."/>
            <person name="Branscomb E."/>
            <person name="Predki P."/>
            <person name="Richardson P."/>
            <person name="Wenning S."/>
            <person name="Slezak T."/>
            <person name="Doggett N."/>
            <person name="Cheng J.F."/>
            <person name="Olsen A."/>
            <person name="Lucas S."/>
            <person name="Elkin C."/>
            <person name="Uberbacher E."/>
            <person name="Frazier M."/>
            <person name="Gibbs R.A."/>
            <person name="Muzny D.M."/>
            <person name="Scherer S.E."/>
            <person name="Bouck J.B."/>
            <person name="Sodergren E.J."/>
            <person name="Worley K.C."/>
            <person name="Rives C.M."/>
            <person name="Gorrell J.H."/>
            <person name="Metzker M.L."/>
            <person name="Naylor S.L."/>
            <person name="Kucherlapati R.S."/>
            <person name="Nelson D.L."/>
            <person name="Weinstock G.M."/>
            <person name="Sakaki Y."/>
            <person name="Fujiyama A."/>
            <person name="Hattori M."/>
            <person name="Yada T."/>
            <person name="Toyoda A."/>
            <person name="Itoh T."/>
            <person name="Kawagoe C."/>
            <person name="Watanabe H."/>
            <person name="Totoki Y."/>
            <person name="Taylor T."/>
            <person name="Weissenbach J."/>
            <person name="Heilig R."/>
            <person name="Saurin W."/>
            <person name="Artiguenave F."/>
            <person name="Brottier P."/>
            <person name="Bruls T."/>
            <person name="Pelletier E."/>
            <person name="Robert C."/>
            <person name="Wincker P."/>
            <person name="Smith D.R."/>
            <person name="Doucette-Stamm L."/>
            <person name="Rubenfield M."/>
            <person name="Weinstock K."/>
            <person name="Lee H.M."/>
            <person name="Dubois J."/>
            <person name="Rosenthal A."/>
            <person name="Platzer M."/>
            <person name="Nyakatura G."/>
            <person name="Taudien S."/>
            <person name="Rump A."/>
            <person name="Yang H."/>
            <person name="Yu J."/>
            <person name="Wang J."/>
            <person name="Huang G."/>
            <person name="Gu J."/>
            <person name="Hood L."/>
            <person name="Rowen L."/>
            <person name="Madan A."/>
            <person name="Qin S."/>
            <person name="Davis R.W."/>
            <person name="Federspiel N.A."/>
            <person name="Abola A.P."/>
            <person name="Proctor M.J."/>
            <person name="Myers R.M."/>
            <person name="Schmutz J."/>
            <person name="Dickson M."/>
            <person name="Grimwood J."/>
            <person name="Cox D.R."/>
            <person name="Olson M.V."/>
            <person name="Kaul R."/>
            <person name="Raymond C."/>
            <person name="Shimizu N."/>
            <person name="Kawasaki K."/>
            <person name="Minoshima S."/>
            <person name="Evans G.A."/>
            <person name="Athanasiou M."/>
            <person name="Schultz R."/>
            <person name="Roe B.A."/>
            <person name="Chen F."/>
            <person name="Pan H."/>
            <person name="Ramser J."/>
            <person name="Lehrach H."/>
            <person name="Reinhardt R."/>
            <person name="McCombie W.R."/>
            <person name="de la Bastide M."/>
            <person name="Dedhia N."/>
            <person name="Blocker H."/>
            <person name="Hornischer K."/>
            <person name="Nordsiek G."/>
            <person name="Agarwala R."/>
            <person name="Aravind L."/>
            <person name="Bailey J.A."/>
            <person name="Bateman A."/>
            <person name="Batzoglou S."/>
            <person name="Birney E."/>
            <person name="Bork P."/>
            <person name="Brown D.G."/>
            <person name="Burge C.B."/>
            <person name="Cerutti L."/>
            <person name="Chen H.C."/>
            <person name="Church D."/>
            <person name="Clamp M."/>
            <person name="Copley R.R."/>
            <person name="Doerks T."/>
            <person name="Eddy S.R."/>
            <person name="Eichler E.E."/>
            <person name="Furey T.S."/>
            <person name="Galagan J."/>
            <person name="Gilbert J.G."/>
            <person name="Harmon C."/>
            <person name="Hayashizaki Y."/>
            <person name="Haussler D."/>
            <person name="Hermjakob H."/>
            <person name="Hokamp K."/>
            <person name="Jang W."/>
            <person name="Johnson L.S."/>
            <person name="Jones T.A."/>
            <person name="Kasif S."/>
            <person name="Kaspryzk A."/>
            <person name="Kennedy S."/>
            <person name="Kent W.J."/>
            <person name="Kitts P."/>
            <person name="Koonin E.V."/>
            <person name="Korf I."/>
            <person name="Kulp D."/>
            <person name="Lancet D."/>
            <person name="Lowe T.M."/>
            <person name="McLysaght A."/>
            <person name="Mikkelsen T."/>
            <person name="Moran J.V."/>
            <person name="Mulder N."/>
            <person name="Pollara V.J."/>
            <person name="Ponting C.P."/>
            <person name="Schuler G."/>
            <person name="Schultz J."/>
            <person name="Slater G."/>
            <person name="Smit A.F."/>
            <person name="Stupka E."/>
            <person name="Szustakowski J."/>
            <person name="Thierry-Mieg D."/>
            <person name="Thierry-Mieg J."/>
            <person name="Wagner L."/>
            <person name="Wallis J."/>
            <person name="Wheeler R."/>
            <person name="Williams A."/>
            <person name="Wolf Y.I."/>
            <person name="Wolfe K.H."/>
            <person name="Yang S.P."/>
            <person name="Yeh R.F."/>
            <person name="Collins F."/>
            <person name="Guyer M.S."/>
            <person name="Peterson J."/>
            <person name="Felsenfeld A."/>
            <person name="Wetterstrand K.A."/>
            <person name="Patrinos A."/>
            <person name="Morgan M.J."/>
            <person name="de Jong P."/>
            <person name="Catanese J.J."/>
            <person name="Osoegawa K."/>
            <person name="Shizuya H."/>
            <person name="Choi S."/>
            <person name="Chen Y.J."/>
        </authorList>
    </citation>
    <scope>NUCLEOTIDE SEQUENCE [LARGE SCALE GENOMIC DNA]</scope>
</reference>
<dbReference type="VEuPathDB" id="HostDB:ENSG00000149489"/>
<reference evidence="1" key="5">
    <citation type="submission" date="2025-09" db="UniProtKB">
        <authorList>
            <consortium name="Ensembl"/>
        </authorList>
    </citation>
    <scope>IDENTIFICATION</scope>
</reference>
<organism evidence="1 2">
    <name type="scientific">Homo sapiens</name>
    <name type="common">Human</name>
    <dbReference type="NCBI Taxonomy" id="9606"/>
    <lineage>
        <taxon>Eukaryota</taxon>
        <taxon>Metazoa</taxon>
        <taxon>Chordata</taxon>
        <taxon>Craniata</taxon>
        <taxon>Vertebrata</taxon>
        <taxon>Euteleostomi</taxon>
        <taxon>Mammalia</taxon>
        <taxon>Eutheria</taxon>
        <taxon>Euarchontoglires</taxon>
        <taxon>Primates</taxon>
        <taxon>Haplorrhini</taxon>
        <taxon>Catarrhini</taxon>
        <taxon>Hominidae</taxon>
        <taxon>Homo</taxon>
    </lineage>
</organism>
<name>E9PS24_HUMAN</name>
<evidence type="ECO:0000313" key="2">
    <source>
        <dbReference type="Proteomes" id="UP000005640"/>
    </source>
</evidence>
<dbReference type="HGNC" id="HGNC:10254">
    <property type="gene designation" value="ROM1"/>
</dbReference>
<reference evidence="1 2" key="3">
    <citation type="journal article" date="2006" name="Nature">
        <title>Human chromosome 11 DNA sequence and analysis including novel gene identification.</title>
        <authorList>
            <person name="Taylor T.D."/>
            <person name="Noguchi H."/>
            <person name="Totoki Y."/>
            <person name="Toyoda A."/>
            <person name="Kuroki Y."/>
            <person name="Dewar K."/>
            <person name="Lloyd C."/>
            <person name="Itoh T."/>
            <person name="Takeda T."/>
            <person name="Kim D.W."/>
            <person name="She X."/>
            <person name="Barlow K.F."/>
            <person name="Bloom T."/>
            <person name="Bruford E."/>
            <person name="Chang J.L."/>
            <person name="Cuomo C.A."/>
            <person name="Eichler E."/>
            <person name="FitzGerald M.G."/>
            <person name="Jaffe D.B."/>
            <person name="LaButti K."/>
            <person name="Nicol R."/>
            <person name="Park H.S."/>
            <person name="Seaman C."/>
            <person name="Sougnez C."/>
            <person name="Yang X."/>
            <person name="Zimmer A.R."/>
            <person name="Zody M.C."/>
            <person name="Birren B.W."/>
            <person name="Nusbaum C."/>
            <person name="Fujiyama A."/>
            <person name="Hattori M."/>
            <person name="Rogers J."/>
            <person name="Lander E.S."/>
            <person name="Sakaki Y."/>
        </authorList>
    </citation>
    <scope>NUCLEOTIDE SEQUENCE [LARGE SCALE GENOMIC DNA]</scope>
</reference>
<dbReference type="ExpressionAtlas" id="E9PS24">
    <property type="expression patterns" value="baseline and differential"/>
</dbReference>
<accession>E9PS24</accession>
<dbReference type="Bgee" id="ENSG00000149489">
    <property type="expression patterns" value="Expressed in primordial germ cell in gonad and 129 other cell types or tissues"/>
</dbReference>
<dbReference type="HOGENOM" id="CLU_2312443_0_0_1"/>
<dbReference type="GeneTree" id="ENSGT00940000159921"/>
<dbReference type="OrthoDB" id="9836210at2759"/>
<dbReference type="Antibodypedia" id="28554">
    <property type="antibodies" value="86 antibodies from 22 providers"/>
</dbReference>
<sequence length="105" mass="11553">MGSLSPVATPTHPGLACKTVFQTPTPTPCSIPDNPTKTSGPKGAMRCCWSTCRTWQAHWVACWLSPSYCRLWCSLACGTCKQHWRGLEGSLMREERPRAISFPVG</sequence>
<dbReference type="AlphaFoldDB" id="E9PS24"/>
<gene>
    <name evidence="1" type="primary">ROM1</name>
</gene>
<reference evidence="1" key="4">
    <citation type="submission" date="2025-08" db="UniProtKB">
        <authorList>
            <consortium name="Ensembl"/>
        </authorList>
    </citation>
    <scope>IDENTIFICATION</scope>
</reference>
<keyword evidence="2" id="KW-1185">Reference proteome</keyword>